<dbReference type="AlphaFoldDB" id="A0A813RA31"/>
<dbReference type="EMBL" id="CAJNOT010000021">
    <property type="protein sequence ID" value="CAF0778029.1"/>
    <property type="molecule type" value="Genomic_DNA"/>
</dbReference>
<feature type="domain" description="Nicotinate/nicotinamide phosphoribosyltransferase" evidence="16">
    <location>
        <begin position="176"/>
        <end position="433"/>
    </location>
</feature>
<dbReference type="NCBIfam" id="NF006629">
    <property type="entry name" value="PRK09198.1"/>
    <property type="match status" value="1"/>
</dbReference>
<dbReference type="Proteomes" id="UP000663836">
    <property type="component" value="Unassembled WGS sequence"/>
</dbReference>
<evidence type="ECO:0000256" key="2">
    <source>
        <dbReference type="ARBA" id="ARBA00006247"/>
    </source>
</evidence>
<feature type="binding site" evidence="15">
    <location>
        <position position="597"/>
    </location>
    <ligand>
        <name>Zn(2+)</name>
        <dbReference type="ChEBI" id="CHEBI:29105"/>
        <label>1</label>
    </ligand>
</feature>
<name>A0A813RA31_9BILA</name>
<evidence type="ECO:0000256" key="12">
    <source>
        <dbReference type="ARBA" id="ARBA00035036"/>
    </source>
</evidence>
<dbReference type="UniPathway" id="UPA00253"/>
<dbReference type="Pfam" id="PF01546">
    <property type="entry name" value="Peptidase_M20"/>
    <property type="match status" value="1"/>
</dbReference>
<dbReference type="Gene3D" id="3.30.70.360">
    <property type="match status" value="1"/>
</dbReference>
<feature type="binding site" evidence="15">
    <location>
        <position position="659"/>
    </location>
    <ligand>
        <name>Zn(2+)</name>
        <dbReference type="ChEBI" id="CHEBI:29105"/>
        <label>1</label>
    </ligand>
</feature>
<evidence type="ECO:0000256" key="5">
    <source>
        <dbReference type="ARBA" id="ARBA00022642"/>
    </source>
</evidence>
<keyword evidence="15" id="KW-0479">Metal-binding</keyword>
<accession>A0A813RA31</accession>
<dbReference type="InterPro" id="IPR036264">
    <property type="entry name" value="Bact_exopeptidase_dim_dom"/>
</dbReference>
<evidence type="ECO:0000313" key="20">
    <source>
        <dbReference type="EMBL" id="CAF3603578.1"/>
    </source>
</evidence>
<proteinExistence type="inferred from homology"/>
<comment type="pathway">
    <text evidence="10">Cofactor biosynthesis; NAD(+) biosynthesis; nicotinamide D-ribonucleotide from 5-phospho-alpha-D-ribose 1-diphosphate and nicotinamide: step 1/1.</text>
</comment>
<feature type="active site" description="Proton acceptor" evidence="14">
    <location>
        <position position="631"/>
    </location>
</feature>
<comment type="caution">
    <text evidence="19">The sequence shown here is derived from an EMBL/GenBank/DDBJ whole genome shotgun (WGS) entry which is preliminary data.</text>
</comment>
<dbReference type="InterPro" id="IPR011650">
    <property type="entry name" value="Peptidase_M20_dimer"/>
</dbReference>
<dbReference type="InterPro" id="IPR002933">
    <property type="entry name" value="Peptidase_M20"/>
</dbReference>
<comment type="cofactor">
    <cofactor evidence="15">
        <name>Zn(2+)</name>
        <dbReference type="ChEBI" id="CHEBI:29105"/>
    </cofactor>
    <text evidence="15">Binds 2 Zn(2+) ions per subunit.</text>
</comment>
<dbReference type="NCBIfam" id="TIGR01880">
    <property type="entry name" value="Ac-peptdase-euk"/>
    <property type="match status" value="1"/>
</dbReference>
<dbReference type="InterPro" id="IPR013785">
    <property type="entry name" value="Aldolase_TIM"/>
</dbReference>
<keyword evidence="5" id="KW-0662">Pyridine nucleotide biosynthesis</keyword>
<evidence type="ECO:0000256" key="1">
    <source>
        <dbReference type="ARBA" id="ARBA00004496"/>
    </source>
</evidence>
<feature type="binding site" evidence="15">
    <location>
        <position position="597"/>
    </location>
    <ligand>
        <name>Zn(2+)</name>
        <dbReference type="ChEBI" id="CHEBI:29105"/>
        <label>2</label>
    </ligand>
</feature>
<dbReference type="EC" id="3.5.1.14" evidence="4"/>
<evidence type="ECO:0000256" key="11">
    <source>
        <dbReference type="ARBA" id="ARBA00035024"/>
    </source>
</evidence>
<evidence type="ECO:0000256" key="6">
    <source>
        <dbReference type="ARBA" id="ARBA00022676"/>
    </source>
</evidence>
<evidence type="ECO:0000256" key="15">
    <source>
        <dbReference type="PIRSR" id="PIRSR610159-2"/>
    </source>
</evidence>
<dbReference type="InterPro" id="IPR001261">
    <property type="entry name" value="ArgE/DapE_CS"/>
</dbReference>
<dbReference type="PANTHER" id="PTHR43816:SF1">
    <property type="entry name" value="NICOTINAMIDE PHOSPHORIBOSYLTRANSFERASE"/>
    <property type="match status" value="1"/>
</dbReference>
<evidence type="ECO:0000256" key="14">
    <source>
        <dbReference type="PIRSR" id="PIRSR610159-1"/>
    </source>
</evidence>
<evidence type="ECO:0000259" key="17">
    <source>
        <dbReference type="Pfam" id="PF07687"/>
    </source>
</evidence>
<dbReference type="GO" id="GO:0005737">
    <property type="term" value="C:cytoplasm"/>
    <property type="evidence" value="ECO:0007669"/>
    <property type="project" value="UniProtKB-SubCell"/>
</dbReference>
<dbReference type="GO" id="GO:0046872">
    <property type="term" value="F:metal ion binding"/>
    <property type="evidence" value="ECO:0007669"/>
    <property type="project" value="UniProtKB-KW"/>
</dbReference>
<evidence type="ECO:0000313" key="21">
    <source>
        <dbReference type="Proteomes" id="UP000663864"/>
    </source>
</evidence>
<dbReference type="Pfam" id="PF04095">
    <property type="entry name" value="NAPRTase"/>
    <property type="match status" value="1"/>
</dbReference>
<dbReference type="GO" id="GO:0009435">
    <property type="term" value="P:NAD+ biosynthetic process"/>
    <property type="evidence" value="ECO:0007669"/>
    <property type="project" value="UniProtKB-UniPathway"/>
</dbReference>
<feature type="domain" description="Peptidase M20 dimerisation" evidence="17">
    <location>
        <begin position="673"/>
        <end position="787"/>
    </location>
</feature>
<feature type="binding site" evidence="15">
    <location>
        <position position="864"/>
    </location>
    <ligand>
        <name>Zn(2+)</name>
        <dbReference type="ChEBI" id="CHEBI:29105"/>
        <label>2</label>
    </ligand>
</feature>
<evidence type="ECO:0000256" key="10">
    <source>
        <dbReference type="ARBA" id="ARBA00035007"/>
    </source>
</evidence>
<reference evidence="19" key="1">
    <citation type="submission" date="2021-02" db="EMBL/GenBank/DDBJ databases">
        <authorList>
            <person name="Nowell W R."/>
        </authorList>
    </citation>
    <scope>NUCLEOTIDE SEQUENCE</scope>
</reference>
<feature type="domain" description="Nicotinamide phosphoribosyltransferase N-terminal" evidence="18">
    <location>
        <begin position="8"/>
        <end position="104"/>
    </location>
</feature>
<keyword evidence="15" id="KW-0862">Zinc</keyword>
<dbReference type="Gene3D" id="3.20.20.70">
    <property type="entry name" value="Aldolase class I"/>
    <property type="match status" value="1"/>
</dbReference>
<comment type="similarity">
    <text evidence="3">Belongs to the NAPRTase family.</text>
</comment>
<evidence type="ECO:0000256" key="9">
    <source>
        <dbReference type="ARBA" id="ARBA00029656"/>
    </source>
</evidence>
<dbReference type="GO" id="GO:0004046">
    <property type="term" value="F:aminoacylase activity"/>
    <property type="evidence" value="ECO:0007669"/>
    <property type="project" value="UniProtKB-EC"/>
</dbReference>
<comment type="subcellular location">
    <subcellularLocation>
        <location evidence="1">Cytoplasm</location>
    </subcellularLocation>
</comment>
<dbReference type="Gene3D" id="3.40.630.10">
    <property type="entry name" value="Zn peptidases"/>
    <property type="match status" value="1"/>
</dbReference>
<keyword evidence="7" id="KW-0808">Transferase</keyword>
<dbReference type="Proteomes" id="UP000663864">
    <property type="component" value="Unassembled WGS sequence"/>
</dbReference>
<organism evidence="19 21">
    <name type="scientific">Rotaria sordida</name>
    <dbReference type="NCBI Taxonomy" id="392033"/>
    <lineage>
        <taxon>Eukaryota</taxon>
        <taxon>Metazoa</taxon>
        <taxon>Spiralia</taxon>
        <taxon>Gnathifera</taxon>
        <taxon>Rotifera</taxon>
        <taxon>Eurotatoria</taxon>
        <taxon>Bdelloidea</taxon>
        <taxon>Philodinida</taxon>
        <taxon>Philodinidae</taxon>
        <taxon>Rotaria</taxon>
    </lineage>
</organism>
<dbReference type="SUPFAM" id="SSF53187">
    <property type="entry name" value="Zn-dependent exopeptidases"/>
    <property type="match status" value="1"/>
</dbReference>
<dbReference type="CDD" id="cd01569">
    <property type="entry name" value="PBEF_like"/>
    <property type="match status" value="1"/>
</dbReference>
<dbReference type="Pfam" id="PF07687">
    <property type="entry name" value="M20_dimer"/>
    <property type="match status" value="1"/>
</dbReference>
<dbReference type="InterPro" id="IPR010159">
    <property type="entry name" value="N-acyl_aa_amidohydrolase"/>
</dbReference>
<evidence type="ECO:0000259" key="18">
    <source>
        <dbReference type="Pfam" id="PF18127"/>
    </source>
</evidence>
<dbReference type="PROSITE" id="PS00758">
    <property type="entry name" value="ARGE_DAPE_CPG2_1"/>
    <property type="match status" value="1"/>
</dbReference>
<feature type="active site" evidence="14">
    <location>
        <position position="567"/>
    </location>
</feature>
<dbReference type="FunFam" id="1.10.150.900:FF:000001">
    <property type="entry name" value="Aminoacylase-1, putative"/>
    <property type="match status" value="1"/>
</dbReference>
<gene>
    <name evidence="20" type="ORF">JBS370_LOCUS3919</name>
    <name evidence="19" type="ORF">ZHD862_LOCUS1226</name>
</gene>
<dbReference type="EMBL" id="CAJOBD010000174">
    <property type="protein sequence ID" value="CAF3603578.1"/>
    <property type="molecule type" value="Genomic_DNA"/>
</dbReference>
<dbReference type="GO" id="GO:0006520">
    <property type="term" value="P:amino acid metabolic process"/>
    <property type="evidence" value="ECO:0007669"/>
    <property type="project" value="InterPro"/>
</dbReference>
<feature type="binding site" evidence="15">
    <location>
        <position position="565"/>
    </location>
    <ligand>
        <name>Zn(2+)</name>
        <dbReference type="ChEBI" id="CHEBI:29105"/>
        <label>1</label>
    </ligand>
</feature>
<evidence type="ECO:0000256" key="13">
    <source>
        <dbReference type="ARBA" id="ARBA00047835"/>
    </source>
</evidence>
<comment type="similarity">
    <text evidence="2">Belongs to the peptidase M20A family.</text>
</comment>
<dbReference type="Pfam" id="PF18127">
    <property type="entry name" value="NAMPT_N"/>
    <property type="match status" value="1"/>
</dbReference>
<dbReference type="SUPFAM" id="SSF55031">
    <property type="entry name" value="Bacterial exopeptidase dimerisation domain"/>
    <property type="match status" value="1"/>
</dbReference>
<dbReference type="InterPro" id="IPR041529">
    <property type="entry name" value="DUF5598"/>
</dbReference>
<dbReference type="EC" id="2.4.2.12" evidence="11"/>
<keyword evidence="6" id="KW-0328">Glycosyltransferase</keyword>
<protein>
    <recommendedName>
        <fullName evidence="12">Nicotinamide phosphoribosyltransferase</fullName>
        <ecNumber evidence="11">2.4.2.12</ecNumber>
        <ecNumber evidence="4">3.5.1.14</ecNumber>
    </recommendedName>
    <alternativeName>
        <fullName evidence="9">N-acyl-L-amino-acid amidohydrolase</fullName>
    </alternativeName>
</protein>
<dbReference type="FunFam" id="3.40.630.10:FF:000019">
    <property type="entry name" value="Aminoacylase 1"/>
    <property type="match status" value="1"/>
</dbReference>
<dbReference type="Gene3D" id="1.10.150.900">
    <property type="match status" value="1"/>
</dbReference>
<evidence type="ECO:0000259" key="16">
    <source>
        <dbReference type="Pfam" id="PF04095"/>
    </source>
</evidence>
<evidence type="ECO:0000313" key="19">
    <source>
        <dbReference type="EMBL" id="CAF0778029.1"/>
    </source>
</evidence>
<feature type="binding site" evidence="15">
    <location>
        <position position="632"/>
    </location>
    <ligand>
        <name>Zn(2+)</name>
        <dbReference type="ChEBI" id="CHEBI:29105"/>
        <label>2</label>
    </ligand>
</feature>
<dbReference type="GO" id="GO:0047280">
    <property type="term" value="F:nicotinamide phosphoribosyltransferase activity"/>
    <property type="evidence" value="ECO:0007669"/>
    <property type="project" value="UniProtKB-EC"/>
</dbReference>
<dbReference type="SUPFAM" id="SSF51690">
    <property type="entry name" value="Nicotinate/Quinolinate PRTase C-terminal domain-like"/>
    <property type="match status" value="1"/>
</dbReference>
<dbReference type="InterPro" id="IPR041525">
    <property type="entry name" value="N/Namide_PRibTrfase"/>
</dbReference>
<evidence type="ECO:0000256" key="3">
    <source>
        <dbReference type="ARBA" id="ARBA00010897"/>
    </source>
</evidence>
<dbReference type="InterPro" id="IPR036068">
    <property type="entry name" value="Nicotinate_pribotase-like_C"/>
</dbReference>
<comment type="catalytic activity">
    <reaction evidence="13">
        <text>beta-nicotinamide D-ribonucleotide + diphosphate = 5-phospho-alpha-D-ribose 1-diphosphate + nicotinamide + H(+)</text>
        <dbReference type="Rhea" id="RHEA:16149"/>
        <dbReference type="ChEBI" id="CHEBI:14649"/>
        <dbReference type="ChEBI" id="CHEBI:15378"/>
        <dbReference type="ChEBI" id="CHEBI:17154"/>
        <dbReference type="ChEBI" id="CHEBI:33019"/>
        <dbReference type="ChEBI" id="CHEBI:58017"/>
        <dbReference type="EC" id="2.4.2.12"/>
    </reaction>
    <physiologicalReaction direction="right-to-left" evidence="13">
        <dbReference type="Rhea" id="RHEA:16151"/>
    </physiologicalReaction>
</comment>
<dbReference type="PANTHER" id="PTHR43816">
    <property type="entry name" value="NICOTINAMIDE PHOSPHORIBOSYLTRANSFERASE"/>
    <property type="match status" value="1"/>
</dbReference>
<evidence type="ECO:0000256" key="7">
    <source>
        <dbReference type="ARBA" id="ARBA00022679"/>
    </source>
</evidence>
<evidence type="ECO:0000256" key="8">
    <source>
        <dbReference type="ARBA" id="ARBA00022801"/>
    </source>
</evidence>
<keyword evidence="8" id="KW-0378">Hydrolase</keyword>
<evidence type="ECO:0000256" key="4">
    <source>
        <dbReference type="ARBA" id="ARBA00011913"/>
    </source>
</evidence>
<sequence length="894" mass="102287">MNILMENNILLKTDSYKVSHYKQYPKETICVYAYLESRGGDYPEQVFFGLQYILKKHLVGKVITKEYLEQAIQFWNQHFGYDLVDREMWQYIIEKYDGHLPIRIKAIPEGTVVPTGNVLMTIENTDPKCASLTTYLETILLQVWYPITIATNSREIKKILLRSLKRTGDPRVIKTQLHDFGFRGVSSYETSAIGACAHLTSFYGTDTISGCVLAHKYYSAKEMAANSIPASEHSTMVSWTREKEAEAYCNMLDMYPKGIIACVSDSYDIYNACEHIWGEQLHDKILARDGTLVVRSDSGDPLEVLERLMNILYAKFGGYVNEKGFKVLDKHVRLIQGDGVNMNSIKNIVNSFELNGFSTDNIVFGSGGALLQKFDRDTMRFAMKCSYVEITGMGGLPVAKDPITDRAKRNKPGRLKLVKETNDSYRTLSSLEHNNEYDLAEDQLVTVFENGKLLCEYSFDTIRANCDIDINRLEFMHIISLLRFEIMNDNNNNQNKIAIQRFVEYIQIKTVQPEPDYDCAFKFLKNYAQELGLQYRLIKIDQDRQAAVLTWLSSSTDKSILLNSHIDVVPVFEEHWIVPPFSGEIRDGKIYGRGTQDMKCVGIQYLEAIRRLKTAKYEPKRTIHCLFVPDEEIGGIRGMKVLRTLDEFKDLNVGFVLDEGLASETDVFQVFYGDRCAIWIEITVKGNTGHGSRLIENTAAEKAQFLINEMLKYRTNSKECLEKSQTTDKPLQLGNITTVNLTKMGGGVQINVVPDQYTLGFDCRIEPNSYDSFKKFLDDLIQRVPKENNNETTINYLQDSGPLVLTDIEKPSWWLNSFKRTCEEMKCKLNWTIFPAGTDARYLRNVGYPAIGFSPMINTPVLLHDHNEYLHKDVFLHGIEIYVKLIENLTSETI</sequence>
<dbReference type="InterPro" id="IPR016471">
    <property type="entry name" value="Nicotinamide_PRibTrfase"/>
</dbReference>